<evidence type="ECO:0000313" key="5">
    <source>
        <dbReference type="EMBL" id="OQP63114.1"/>
    </source>
</evidence>
<dbReference type="GO" id="GO:0006260">
    <property type="term" value="P:DNA replication"/>
    <property type="evidence" value="ECO:0007669"/>
    <property type="project" value="TreeGrafter"/>
</dbReference>
<evidence type="ECO:0000313" key="6">
    <source>
        <dbReference type="Proteomes" id="UP000192276"/>
    </source>
</evidence>
<organism evidence="5 6">
    <name type="scientific">Niastella populi</name>
    <dbReference type="NCBI Taxonomy" id="550983"/>
    <lineage>
        <taxon>Bacteria</taxon>
        <taxon>Pseudomonadati</taxon>
        <taxon>Bacteroidota</taxon>
        <taxon>Chitinophagia</taxon>
        <taxon>Chitinophagales</taxon>
        <taxon>Chitinophagaceae</taxon>
        <taxon>Niastella</taxon>
    </lineage>
</organism>
<dbReference type="InterPro" id="IPR047661">
    <property type="entry name" value="IstB"/>
</dbReference>
<dbReference type="InterPro" id="IPR002611">
    <property type="entry name" value="IstB_ATP-bd"/>
</dbReference>
<dbReference type="RefSeq" id="WP_081163797.1">
    <property type="nucleotide sequence ID" value="NZ_LWBP01000109.1"/>
</dbReference>
<dbReference type="PIRSF" id="PIRSF003073">
    <property type="entry name" value="DNAC_TnpB_IstB"/>
    <property type="match status" value="1"/>
</dbReference>
<comment type="similarity">
    <text evidence="1">Belongs to the IS21/IS1162 putative ATP-binding protein family.</text>
</comment>
<dbReference type="AlphaFoldDB" id="A0A1V9FXR8"/>
<dbReference type="CDD" id="cd00009">
    <property type="entry name" value="AAA"/>
    <property type="match status" value="1"/>
</dbReference>
<dbReference type="InterPro" id="IPR027417">
    <property type="entry name" value="P-loop_NTPase"/>
</dbReference>
<reference evidence="6" key="1">
    <citation type="submission" date="2016-04" db="EMBL/GenBank/DDBJ databases">
        <authorList>
            <person name="Chen L."/>
            <person name="Zhuang W."/>
            <person name="Wang G."/>
        </authorList>
    </citation>
    <scope>NUCLEOTIDE SEQUENCE [LARGE SCALE GENOMIC DNA]</scope>
    <source>
        <strain evidence="6">208</strain>
    </source>
</reference>
<accession>A0A1V9FXR8</accession>
<evidence type="ECO:0000256" key="2">
    <source>
        <dbReference type="ARBA" id="ARBA00022741"/>
    </source>
</evidence>
<dbReference type="EMBL" id="LWBP01000109">
    <property type="protein sequence ID" value="OQP63114.1"/>
    <property type="molecule type" value="Genomic_DNA"/>
</dbReference>
<dbReference type="SUPFAM" id="SSF52540">
    <property type="entry name" value="P-loop containing nucleoside triphosphate hydrolases"/>
    <property type="match status" value="1"/>
</dbReference>
<dbReference type="Proteomes" id="UP000192276">
    <property type="component" value="Unassembled WGS sequence"/>
</dbReference>
<proteinExistence type="inferred from homology"/>
<dbReference type="OrthoDB" id="8064373at2"/>
<evidence type="ECO:0000256" key="3">
    <source>
        <dbReference type="ARBA" id="ARBA00022840"/>
    </source>
</evidence>
<feature type="domain" description="AAA+ ATPase" evidence="4">
    <location>
        <begin position="98"/>
        <end position="236"/>
    </location>
</feature>
<dbReference type="InterPro" id="IPR003593">
    <property type="entry name" value="AAA+_ATPase"/>
</dbReference>
<keyword evidence="2" id="KW-0547">Nucleotide-binding</keyword>
<dbReference type="GO" id="GO:0005524">
    <property type="term" value="F:ATP binding"/>
    <property type="evidence" value="ECO:0007669"/>
    <property type="project" value="UniProtKB-KW"/>
</dbReference>
<comment type="caution">
    <text evidence="5">The sequence shown here is derived from an EMBL/GenBank/DDBJ whole genome shotgun (WGS) entry which is preliminary data.</text>
</comment>
<dbReference type="PANTHER" id="PTHR30050:SF4">
    <property type="entry name" value="ATP-BINDING PROTEIN RV3427C IN INSERTION SEQUENCE-RELATED"/>
    <property type="match status" value="1"/>
</dbReference>
<dbReference type="SMART" id="SM00382">
    <property type="entry name" value="AAA"/>
    <property type="match status" value="1"/>
</dbReference>
<dbReference type="STRING" id="550983.A4R26_33865"/>
<dbReference type="InterPro" id="IPR028350">
    <property type="entry name" value="DNAC/IstB-like"/>
</dbReference>
<dbReference type="PANTHER" id="PTHR30050">
    <property type="entry name" value="CHROMOSOMAL REPLICATION INITIATOR PROTEIN DNAA"/>
    <property type="match status" value="1"/>
</dbReference>
<dbReference type="Gene3D" id="3.40.50.300">
    <property type="entry name" value="P-loop containing nucleotide triphosphate hydrolases"/>
    <property type="match status" value="1"/>
</dbReference>
<evidence type="ECO:0000259" key="4">
    <source>
        <dbReference type="SMART" id="SM00382"/>
    </source>
</evidence>
<name>A0A1V9FXR8_9BACT</name>
<keyword evidence="6" id="KW-1185">Reference proteome</keyword>
<sequence length="241" mass="27402">MNTNATLEQMKQLRLSGMAHAYQQQLELPLHKQLDAHELIAQLIQSEQLNRQQEKTTYYLKLAKLRLSAIPEQINCSAARNLTKQQLATLLTGQYLQQGENILITGSTGCGKSYLACALGYQSCLLGMKTTYLSMNRFIEKITLAKLDGSYIKLLNHLERQALIIIDDFGLQPMQQEVKLALLQILEERHGKRSTMITSQLPVAKWYDYINEPTIADAVMDRLTASAHRIELKGESLRRKK</sequence>
<dbReference type="NCBIfam" id="NF038214">
    <property type="entry name" value="IS21_help_AAA"/>
    <property type="match status" value="1"/>
</dbReference>
<protein>
    <submittedName>
        <fullName evidence="5">ATP-binding protein</fullName>
    </submittedName>
</protein>
<gene>
    <name evidence="5" type="ORF">A4R26_33865</name>
</gene>
<evidence type="ECO:0000256" key="1">
    <source>
        <dbReference type="ARBA" id="ARBA00008059"/>
    </source>
</evidence>
<dbReference type="Pfam" id="PF01695">
    <property type="entry name" value="IstB_IS21"/>
    <property type="match status" value="1"/>
</dbReference>
<keyword evidence="3 5" id="KW-0067">ATP-binding</keyword>